<keyword evidence="4" id="KW-1185">Reference proteome</keyword>
<dbReference type="InterPro" id="IPR001810">
    <property type="entry name" value="F-box_dom"/>
</dbReference>
<dbReference type="Proteomes" id="UP000271241">
    <property type="component" value="Unassembled WGS sequence"/>
</dbReference>
<feature type="compositionally biased region" description="Acidic residues" evidence="1">
    <location>
        <begin position="606"/>
        <end position="624"/>
    </location>
</feature>
<evidence type="ECO:0000259" key="2">
    <source>
        <dbReference type="Pfam" id="PF12937"/>
    </source>
</evidence>
<protein>
    <recommendedName>
        <fullName evidence="2">F-box domain-containing protein</fullName>
    </recommendedName>
</protein>
<accession>A0A4P9XLH7</accession>
<sequence>MSAVGRIPEEVWTRVLSFVAATSLPDLCAVRTVNHAFYRLCCDSRLWYAAYCGHHPTWSSGIPYDALPDRDWRTLLKEDYALRAYWHARNKASQENAAGLTEEPRRYLCRTLDPRPGYTRNYMPMLSRFLVVDYVSSGSGIMSTAVFSDKFPASDVVVWSFPQHRIVYRELLQPQGEDPEEMLEVGWLAQLMVSVVWRDNRWDQLRVYDISVHSMPRVVSEFSLQVDMAGSQVYVLPTWLQRRADPDAPSEVVLAGIERGDSMCGLLIRHSVRTGQTRQFVFTPQTSTIYFDSRFPDLVLTTDDLQTLRIWCAYTGRLLIMERMSPSESLLRVTLTSAVEVAAAQRRVSGRERGLRLVTCTRSAEDKTAYLYVWELDVARSPVEAQNEAQRRDAERGVDSQTGTVVVAAAQEDLEQKITATVSDPMLSGARGVAASSGTSILMQQPQLDQQGVADRRVSLTIQNDNATLRLVNVKPLEDTCVVFRVMGSLLFAARESEGEHDCALAVVIDLETGKDVYQSRPIGTWGNMVPLGRELLFHTTNSMFTIGFEGEADEDSVVEYGREQEEPLEPPPPPLLTTPDILPDGVHMPAQVTAANPNFIIIEDSSQETTDDGNDDGNDELLI</sequence>
<organism evidence="3 4">
    <name type="scientific">Thamnocephalis sphaerospora</name>
    <dbReference type="NCBI Taxonomy" id="78915"/>
    <lineage>
        <taxon>Eukaryota</taxon>
        <taxon>Fungi</taxon>
        <taxon>Fungi incertae sedis</taxon>
        <taxon>Zoopagomycota</taxon>
        <taxon>Zoopagomycotina</taxon>
        <taxon>Zoopagomycetes</taxon>
        <taxon>Zoopagales</taxon>
        <taxon>Sigmoideomycetaceae</taxon>
        <taxon>Thamnocephalis</taxon>
    </lineage>
</organism>
<dbReference type="Pfam" id="PF12937">
    <property type="entry name" value="F-box-like"/>
    <property type="match status" value="1"/>
</dbReference>
<dbReference type="AlphaFoldDB" id="A0A4P9XLH7"/>
<reference evidence="4" key="1">
    <citation type="journal article" date="2018" name="Nat. Microbiol.">
        <title>Leveraging single-cell genomics to expand the fungal tree of life.</title>
        <authorList>
            <person name="Ahrendt S.R."/>
            <person name="Quandt C.A."/>
            <person name="Ciobanu D."/>
            <person name="Clum A."/>
            <person name="Salamov A."/>
            <person name="Andreopoulos B."/>
            <person name="Cheng J.F."/>
            <person name="Woyke T."/>
            <person name="Pelin A."/>
            <person name="Henrissat B."/>
            <person name="Reynolds N.K."/>
            <person name="Benny G.L."/>
            <person name="Smith M.E."/>
            <person name="James T.Y."/>
            <person name="Grigoriev I.V."/>
        </authorList>
    </citation>
    <scope>NUCLEOTIDE SEQUENCE [LARGE SCALE GENOMIC DNA]</scope>
    <source>
        <strain evidence="4">RSA 1356</strain>
    </source>
</reference>
<dbReference type="InterPro" id="IPR036047">
    <property type="entry name" value="F-box-like_dom_sf"/>
</dbReference>
<feature type="region of interest" description="Disordered" evidence="1">
    <location>
        <begin position="604"/>
        <end position="624"/>
    </location>
</feature>
<evidence type="ECO:0000256" key="1">
    <source>
        <dbReference type="SAM" id="MobiDB-lite"/>
    </source>
</evidence>
<dbReference type="SUPFAM" id="SSF81383">
    <property type="entry name" value="F-box domain"/>
    <property type="match status" value="1"/>
</dbReference>
<dbReference type="EMBL" id="KZ992829">
    <property type="protein sequence ID" value="RKP06724.1"/>
    <property type="molecule type" value="Genomic_DNA"/>
</dbReference>
<dbReference type="Gene3D" id="1.20.1280.50">
    <property type="match status" value="1"/>
</dbReference>
<proteinExistence type="predicted"/>
<gene>
    <name evidence="3" type="ORF">THASP1DRAFT_31464</name>
</gene>
<feature type="domain" description="F-box" evidence="2">
    <location>
        <begin position="6"/>
        <end position="50"/>
    </location>
</feature>
<name>A0A4P9XLH7_9FUNG</name>
<evidence type="ECO:0000313" key="3">
    <source>
        <dbReference type="EMBL" id="RKP06724.1"/>
    </source>
</evidence>
<evidence type="ECO:0000313" key="4">
    <source>
        <dbReference type="Proteomes" id="UP000271241"/>
    </source>
</evidence>